<protein>
    <recommendedName>
        <fullName evidence="2">histidine kinase</fullName>
        <ecNumber evidence="2">2.7.13.3</ecNumber>
    </recommendedName>
</protein>
<dbReference type="SMART" id="SM00387">
    <property type="entry name" value="HATPase_c"/>
    <property type="match status" value="1"/>
</dbReference>
<dbReference type="EMBL" id="FNZK01000005">
    <property type="protein sequence ID" value="SEJ27762.1"/>
    <property type="molecule type" value="Genomic_DNA"/>
</dbReference>
<dbReference type="Gene3D" id="3.30.450.280">
    <property type="entry name" value="GAF domain"/>
    <property type="match status" value="1"/>
</dbReference>
<dbReference type="InterPro" id="IPR005467">
    <property type="entry name" value="His_kinase_dom"/>
</dbReference>
<evidence type="ECO:0000313" key="10">
    <source>
        <dbReference type="EMBL" id="SEJ27762.1"/>
    </source>
</evidence>
<dbReference type="GO" id="GO:0004673">
    <property type="term" value="F:protein histidine kinase activity"/>
    <property type="evidence" value="ECO:0007669"/>
    <property type="project" value="UniProtKB-EC"/>
</dbReference>
<keyword evidence="7" id="KW-0067">ATP-binding</keyword>
<dbReference type="GO" id="GO:0005524">
    <property type="term" value="F:ATP binding"/>
    <property type="evidence" value="ECO:0007669"/>
    <property type="project" value="UniProtKB-KW"/>
</dbReference>
<dbReference type="EC" id="2.7.13.3" evidence="2"/>
<evidence type="ECO:0000256" key="6">
    <source>
        <dbReference type="ARBA" id="ARBA00022777"/>
    </source>
</evidence>
<keyword evidence="8" id="KW-0902">Two-component regulatory system</keyword>
<evidence type="ECO:0000256" key="1">
    <source>
        <dbReference type="ARBA" id="ARBA00000085"/>
    </source>
</evidence>
<dbReference type="STRING" id="84035.SAMN05660742_105102"/>
<dbReference type="InterPro" id="IPR022066">
    <property type="entry name" value="PdtaS_GAF"/>
</dbReference>
<dbReference type="SUPFAM" id="SSF55874">
    <property type="entry name" value="ATPase domain of HSP90 chaperone/DNA topoisomerase II/histidine kinase"/>
    <property type="match status" value="1"/>
</dbReference>
<comment type="catalytic activity">
    <reaction evidence="1">
        <text>ATP + protein L-histidine = ADP + protein N-phospho-L-histidine.</text>
        <dbReference type="EC" id="2.7.13.3"/>
    </reaction>
</comment>
<dbReference type="Gene3D" id="3.30.450.20">
    <property type="entry name" value="PAS domain"/>
    <property type="match status" value="1"/>
</dbReference>
<dbReference type="Gene3D" id="3.30.565.10">
    <property type="entry name" value="Histidine kinase-like ATPase, C-terminal domain"/>
    <property type="match status" value="1"/>
</dbReference>
<keyword evidence="11" id="KW-1185">Reference proteome</keyword>
<dbReference type="PANTHER" id="PTHR41523">
    <property type="entry name" value="TWO-COMPONENT SYSTEM SENSOR PROTEIN"/>
    <property type="match status" value="1"/>
</dbReference>
<accession>A0A1H6XS92</accession>
<dbReference type="InterPro" id="IPR011495">
    <property type="entry name" value="Sig_transdc_His_kin_sub2_dim/P"/>
</dbReference>
<feature type="domain" description="Histidine kinase" evidence="9">
    <location>
        <begin position="280"/>
        <end position="475"/>
    </location>
</feature>
<gene>
    <name evidence="10" type="ORF">SAMN05660742_105102</name>
</gene>
<dbReference type="PANTHER" id="PTHR41523:SF8">
    <property type="entry name" value="ETHYLENE RESPONSE SENSOR PROTEIN"/>
    <property type="match status" value="1"/>
</dbReference>
<dbReference type="AlphaFoldDB" id="A0A1H6XS92"/>
<evidence type="ECO:0000256" key="3">
    <source>
        <dbReference type="ARBA" id="ARBA00022553"/>
    </source>
</evidence>
<sequence length="485" mass="54201">MEDQARIRKLCLEYTALLDTDICQLEALGKQLLMIATLNDTDIFIDAPLEEGSASIVLAWAHADTLSSLYKKSVVGEIAYAECEPAVYRAALFGEKSTNVRGLSQEGVPIAQTVVPIQNAKGEIIGALIMEKDISAKIEQEKQVEFLTQTADHLSQTLMSLAKTGCGWDDWNVGGIFVLNPEGNITYANRQGSVIARNLWQGDVMQKNLQKFLGYQSLTSLVEDLWDTKNMQYGSASYIFRAYSLISQGILSGCVVSVQDVTELREKERRIDMQSVIIEEINHRVKNTLQNVISLLYMQMRRTGEEKVKEEFLACINRILSIAKVYEVFTYQAKDVVNLKELAGYIMEKIIESGTLPEQQVKTNVLGSTVFLQAKQAVPIALVLNELLSNAVKHGLKNCVHSGEVNITISEDSGMVMIRIENNGDEIKEKETKKERKKLGLYLVKLLICEQMGGKFELMQEKGIVVANIFFPLRELTTDKEAKAV</sequence>
<reference evidence="10 11" key="1">
    <citation type="submission" date="2016-10" db="EMBL/GenBank/DDBJ databases">
        <authorList>
            <person name="de Groot N.N."/>
        </authorList>
    </citation>
    <scope>NUCLEOTIDE SEQUENCE [LARGE SCALE GENOMIC DNA]</scope>
    <source>
        <strain evidence="10 11">DSM 2179</strain>
    </source>
</reference>
<dbReference type="GO" id="GO:0000160">
    <property type="term" value="P:phosphorelay signal transduction system"/>
    <property type="evidence" value="ECO:0007669"/>
    <property type="project" value="UniProtKB-KW"/>
</dbReference>
<proteinExistence type="predicted"/>
<dbReference type="Pfam" id="PF07568">
    <property type="entry name" value="HisKA_2"/>
    <property type="match status" value="1"/>
</dbReference>
<dbReference type="PROSITE" id="PS50109">
    <property type="entry name" value="HIS_KIN"/>
    <property type="match status" value="1"/>
</dbReference>
<name>A0A1H6XS92_9FIRM</name>
<dbReference type="Pfam" id="PF02518">
    <property type="entry name" value="HATPase_c"/>
    <property type="match status" value="1"/>
</dbReference>
<evidence type="ECO:0000256" key="8">
    <source>
        <dbReference type="ARBA" id="ARBA00023012"/>
    </source>
</evidence>
<dbReference type="Pfam" id="PF12282">
    <property type="entry name" value="GAF_PdtaS"/>
    <property type="match status" value="1"/>
</dbReference>
<keyword evidence="5" id="KW-0547">Nucleotide-binding</keyword>
<dbReference type="InterPro" id="IPR036890">
    <property type="entry name" value="HATPase_C_sf"/>
</dbReference>
<keyword evidence="6 10" id="KW-0418">Kinase</keyword>
<evidence type="ECO:0000256" key="5">
    <source>
        <dbReference type="ARBA" id="ARBA00022741"/>
    </source>
</evidence>
<evidence type="ECO:0000256" key="2">
    <source>
        <dbReference type="ARBA" id="ARBA00012438"/>
    </source>
</evidence>
<evidence type="ECO:0000256" key="4">
    <source>
        <dbReference type="ARBA" id="ARBA00022679"/>
    </source>
</evidence>
<dbReference type="InterPro" id="IPR003594">
    <property type="entry name" value="HATPase_dom"/>
</dbReference>
<evidence type="ECO:0000256" key="7">
    <source>
        <dbReference type="ARBA" id="ARBA00022840"/>
    </source>
</evidence>
<dbReference type="Proteomes" id="UP000199662">
    <property type="component" value="Unassembled WGS sequence"/>
</dbReference>
<evidence type="ECO:0000259" key="9">
    <source>
        <dbReference type="PROSITE" id="PS50109"/>
    </source>
</evidence>
<keyword evidence="3" id="KW-0597">Phosphoprotein</keyword>
<keyword evidence="4" id="KW-0808">Transferase</keyword>
<dbReference type="RefSeq" id="WP_091830268.1">
    <property type="nucleotide sequence ID" value="NZ_FNZK01000005.1"/>
</dbReference>
<evidence type="ECO:0000313" key="11">
    <source>
        <dbReference type="Proteomes" id="UP000199662"/>
    </source>
</evidence>
<dbReference type="InterPro" id="IPR038424">
    <property type="entry name" value="H_kinase_PdtaS_GAF_sf"/>
</dbReference>
<organism evidence="10 11">
    <name type="scientific">Propionispira arboris</name>
    <dbReference type="NCBI Taxonomy" id="84035"/>
    <lineage>
        <taxon>Bacteria</taxon>
        <taxon>Bacillati</taxon>
        <taxon>Bacillota</taxon>
        <taxon>Negativicutes</taxon>
        <taxon>Selenomonadales</taxon>
        <taxon>Selenomonadaceae</taxon>
        <taxon>Propionispira</taxon>
    </lineage>
</organism>